<feature type="region of interest" description="Disordered" evidence="1">
    <location>
        <begin position="32"/>
        <end position="57"/>
    </location>
</feature>
<name>A0A9N9QII7_9CUCU</name>
<keyword evidence="3" id="KW-1185">Reference proteome</keyword>
<feature type="compositionally biased region" description="Basic and acidic residues" evidence="1">
    <location>
        <begin position="32"/>
        <end position="45"/>
    </location>
</feature>
<dbReference type="OrthoDB" id="6572538at2759"/>
<dbReference type="AlphaFoldDB" id="A0A9N9QII7"/>
<dbReference type="Proteomes" id="UP001152799">
    <property type="component" value="Chromosome 7"/>
</dbReference>
<proteinExistence type="predicted"/>
<gene>
    <name evidence="2" type="ORF">CEUTPL_LOCUS12356</name>
</gene>
<dbReference type="EMBL" id="OU892283">
    <property type="protein sequence ID" value="CAG9771934.1"/>
    <property type="molecule type" value="Genomic_DNA"/>
</dbReference>
<accession>A0A9N9QII7</accession>
<evidence type="ECO:0000313" key="2">
    <source>
        <dbReference type="EMBL" id="CAG9771934.1"/>
    </source>
</evidence>
<sequence>MNCYSYNDKIKTDLFKQETTYKTDYKNYCDTKHEIPKPQRARSEKVSPPPAKYQPEDPETFYKFRKPVSFDLLLQPKPILQTNPNQSFVKLAPLPKDDQVLARKTRPRIYITPAVSIDDTPDPEMRRLLCNYMYTTEWHRAEIEGASNFKPKQPNIFEVEEKDTVTFKTELYPPLEERFIRPSKQWDDEQRRGTSEPTKEFWLHKEPPVVCGACVDPLENIVPQETKLQITKAIKDNSLRLAHDIPCASYAGYKPRMSTGVSISRKKLPISHPLLSTTQALVTTFDQGQDINK</sequence>
<protein>
    <submittedName>
        <fullName evidence="2">Uncharacterized protein</fullName>
    </submittedName>
</protein>
<evidence type="ECO:0000256" key="1">
    <source>
        <dbReference type="SAM" id="MobiDB-lite"/>
    </source>
</evidence>
<organism evidence="2 3">
    <name type="scientific">Ceutorhynchus assimilis</name>
    <name type="common">cabbage seed weevil</name>
    <dbReference type="NCBI Taxonomy" id="467358"/>
    <lineage>
        <taxon>Eukaryota</taxon>
        <taxon>Metazoa</taxon>
        <taxon>Ecdysozoa</taxon>
        <taxon>Arthropoda</taxon>
        <taxon>Hexapoda</taxon>
        <taxon>Insecta</taxon>
        <taxon>Pterygota</taxon>
        <taxon>Neoptera</taxon>
        <taxon>Endopterygota</taxon>
        <taxon>Coleoptera</taxon>
        <taxon>Polyphaga</taxon>
        <taxon>Cucujiformia</taxon>
        <taxon>Curculionidae</taxon>
        <taxon>Ceutorhynchinae</taxon>
        <taxon>Ceutorhynchus</taxon>
    </lineage>
</organism>
<reference evidence="2" key="1">
    <citation type="submission" date="2022-01" db="EMBL/GenBank/DDBJ databases">
        <authorList>
            <person name="King R."/>
        </authorList>
    </citation>
    <scope>NUCLEOTIDE SEQUENCE</scope>
</reference>
<evidence type="ECO:0000313" key="3">
    <source>
        <dbReference type="Proteomes" id="UP001152799"/>
    </source>
</evidence>